<dbReference type="EMBL" id="CP035807">
    <property type="protein sequence ID" value="QEN05936.1"/>
    <property type="molecule type" value="Genomic_DNA"/>
</dbReference>
<reference evidence="1 2" key="1">
    <citation type="submission" date="2019-02" db="EMBL/GenBank/DDBJ databases">
        <authorList>
            <person name="Fomenkov A."/>
            <person name="Dubinina G."/>
            <person name="Grabovich M."/>
            <person name="Vincze T."/>
            <person name="Roberts R.J."/>
        </authorList>
    </citation>
    <scope>NUCLEOTIDE SEQUENCE [LARGE SCALE GENOMIC DNA]</scope>
    <source>
        <strain evidence="1 2">P</strain>
    </source>
</reference>
<dbReference type="KEGG" id="sper:EW093_14945"/>
<protein>
    <recommendedName>
        <fullName evidence="3">Lipoprotein</fullName>
    </recommendedName>
</protein>
<dbReference type="PROSITE" id="PS51257">
    <property type="entry name" value="PROKAR_LIPOPROTEIN"/>
    <property type="match status" value="1"/>
</dbReference>
<dbReference type="AlphaFoldDB" id="A0A5C1QH89"/>
<sequence length="226" mass="25275">MKTILKIVTVVSILVFTTACVTKEEPRVAGELPRKWWTMDVDPLENLYRSSADGVETRVKLFIAISDEPTNATEVDAIEDANMKVAVQVSRYLALLVTNISQSAKFNDYVKQVVQDSSVEGGKVESVVNEIKNQTNNFSAMITTTQFSSMKVIGSHAEKVKGSDNYKGWVCVSMTDDILEQTQKLQEAAFKTILELNPDYKQIIADINTEITRSIKENITDNTELR</sequence>
<organism evidence="1 2">
    <name type="scientific">Thiospirochaeta perfilievii</name>
    <dbReference type="NCBI Taxonomy" id="252967"/>
    <lineage>
        <taxon>Bacteria</taxon>
        <taxon>Pseudomonadati</taxon>
        <taxon>Spirochaetota</taxon>
        <taxon>Spirochaetia</taxon>
        <taxon>Spirochaetales</taxon>
        <taxon>Spirochaetaceae</taxon>
        <taxon>Thiospirochaeta</taxon>
    </lineage>
</organism>
<gene>
    <name evidence="1" type="ORF">EW093_14945</name>
</gene>
<dbReference type="Proteomes" id="UP000323824">
    <property type="component" value="Chromosome"/>
</dbReference>
<name>A0A5C1QH89_9SPIO</name>
<evidence type="ECO:0008006" key="3">
    <source>
        <dbReference type="Google" id="ProtNLM"/>
    </source>
</evidence>
<dbReference type="RefSeq" id="WP_149569170.1">
    <property type="nucleotide sequence ID" value="NZ_CP035807.1"/>
</dbReference>
<evidence type="ECO:0000313" key="2">
    <source>
        <dbReference type="Proteomes" id="UP000323824"/>
    </source>
</evidence>
<evidence type="ECO:0000313" key="1">
    <source>
        <dbReference type="EMBL" id="QEN05936.1"/>
    </source>
</evidence>
<reference evidence="1 2" key="2">
    <citation type="submission" date="2019-09" db="EMBL/GenBank/DDBJ databases">
        <title>Complete Genome Sequence and Methylome Analysis of free living Spirochaetas.</title>
        <authorList>
            <person name="Leshcheva N."/>
            <person name="Mikheeva N."/>
        </authorList>
    </citation>
    <scope>NUCLEOTIDE SEQUENCE [LARGE SCALE GENOMIC DNA]</scope>
    <source>
        <strain evidence="1 2">P</strain>
    </source>
</reference>
<proteinExistence type="predicted"/>
<accession>A0A5C1QH89</accession>
<keyword evidence="2" id="KW-1185">Reference proteome</keyword>